<dbReference type="PROSITE" id="PS50075">
    <property type="entry name" value="CARRIER"/>
    <property type="match status" value="1"/>
</dbReference>
<organism evidence="2 3">
    <name type="scientific">Microbacterium natoriense</name>
    <dbReference type="NCBI Taxonomy" id="284570"/>
    <lineage>
        <taxon>Bacteria</taxon>
        <taxon>Bacillati</taxon>
        <taxon>Actinomycetota</taxon>
        <taxon>Actinomycetes</taxon>
        <taxon>Micrococcales</taxon>
        <taxon>Microbacteriaceae</taxon>
        <taxon>Microbacterium</taxon>
    </lineage>
</organism>
<dbReference type="EMBL" id="JAUSXV010000001">
    <property type="protein sequence ID" value="MDQ0648528.1"/>
    <property type="molecule type" value="Genomic_DNA"/>
</dbReference>
<comment type="caution">
    <text evidence="2">The sequence shown here is derived from an EMBL/GenBank/DDBJ whole genome shotgun (WGS) entry which is preliminary data.</text>
</comment>
<dbReference type="Gene3D" id="1.10.1200.10">
    <property type="entry name" value="ACP-like"/>
    <property type="match status" value="1"/>
</dbReference>
<evidence type="ECO:0000313" key="2">
    <source>
        <dbReference type="EMBL" id="MDQ0648528.1"/>
    </source>
</evidence>
<feature type="domain" description="Carrier" evidence="1">
    <location>
        <begin position="3"/>
        <end position="82"/>
    </location>
</feature>
<protein>
    <submittedName>
        <fullName evidence="2">Acyl carrier protein</fullName>
    </submittedName>
</protein>
<dbReference type="AlphaFoldDB" id="A0AAW8EYX8"/>
<evidence type="ECO:0000313" key="3">
    <source>
        <dbReference type="Proteomes" id="UP001244427"/>
    </source>
</evidence>
<dbReference type="InterPro" id="IPR009081">
    <property type="entry name" value="PP-bd_ACP"/>
</dbReference>
<proteinExistence type="predicted"/>
<reference evidence="2 3" key="1">
    <citation type="submission" date="2023-07" db="EMBL/GenBank/DDBJ databases">
        <title>Comparative genomics of wheat-associated soil bacteria to identify genetic determinants of phenazine resistance.</title>
        <authorList>
            <person name="Mouncey N."/>
        </authorList>
    </citation>
    <scope>NUCLEOTIDE SEQUENCE [LARGE SCALE GENOMIC DNA]</scope>
    <source>
        <strain evidence="2 3">W4I9-1</strain>
    </source>
</reference>
<dbReference type="InterPro" id="IPR036736">
    <property type="entry name" value="ACP-like_sf"/>
</dbReference>
<gene>
    <name evidence="2" type="ORF">QFZ53_002724</name>
</gene>
<sequence length="84" mass="9110">MSITKGDIRQAIVAAIGASGGAEGMEFDSGRTLREYGVSSLSVYQFASAIEAALHLEIPDEDFRPEHFATLGDIERLIARIVRD</sequence>
<dbReference type="Pfam" id="PF00550">
    <property type="entry name" value="PP-binding"/>
    <property type="match status" value="1"/>
</dbReference>
<name>A0AAW8EYX8_9MICO</name>
<dbReference type="SUPFAM" id="SSF47336">
    <property type="entry name" value="ACP-like"/>
    <property type="match status" value="1"/>
</dbReference>
<keyword evidence="3" id="KW-1185">Reference proteome</keyword>
<evidence type="ECO:0000259" key="1">
    <source>
        <dbReference type="PROSITE" id="PS50075"/>
    </source>
</evidence>
<accession>A0AAW8EYX8</accession>
<dbReference type="Proteomes" id="UP001244427">
    <property type="component" value="Unassembled WGS sequence"/>
</dbReference>
<dbReference type="RefSeq" id="WP_307297299.1">
    <property type="nucleotide sequence ID" value="NZ_JAUSXV010000001.1"/>
</dbReference>